<dbReference type="AlphaFoldDB" id="A0A8G2L7Z1"/>
<feature type="domain" description="NurA" evidence="1">
    <location>
        <begin position="54"/>
        <end position="295"/>
    </location>
</feature>
<dbReference type="RefSeq" id="WP_084273248.1">
    <property type="nucleotide sequence ID" value="NZ_FWYE01000005.1"/>
</dbReference>
<evidence type="ECO:0000313" key="3">
    <source>
        <dbReference type="Proteomes" id="UP000192315"/>
    </source>
</evidence>
<dbReference type="InterPro" id="IPR018977">
    <property type="entry name" value="NurA_domain"/>
</dbReference>
<dbReference type="Proteomes" id="UP000192315">
    <property type="component" value="Unassembled WGS sequence"/>
</dbReference>
<evidence type="ECO:0000259" key="1">
    <source>
        <dbReference type="SMART" id="SM00933"/>
    </source>
</evidence>
<sequence length="329" mass="39027">METYTDFINYINSNLDEIRSNLIIAGDSYDYNIYKKNFDKYFHYYRSNKDLKNKRILAVDSSIFSRQLYSGMVFIMARAYSFSNKFVEKTFSAGIYDLNPMELRNFEILLMEHLEHKCVIKSIENERYDYIFIDGSYKSRLNHFNIDLKIPGNESFMREYFSTMNEMISMAREKGIDLIYIAKSSVDNSFRNLLINGLSNDEKSRLRNASDHLIIKSLAKEPGYTEPVIESSGKYAIMDILPEITDIPLKINVVSNRFLNNNASVYDIVDLIFYGYNGYRNYNIWLYYVDRMVKFRKKEVENLYMRTFERLTGIPFYESRGDRRARIHV</sequence>
<name>A0A8G2L7Z1_PICTO</name>
<proteinExistence type="predicted"/>
<organism evidence="2 3">
    <name type="scientific">Picrophilus torridus (strain ATCC 700027 / DSM 9790 / JCM 10055 / NBRC 100828 / KAW 2/3)</name>
    <dbReference type="NCBI Taxonomy" id="1122961"/>
    <lineage>
        <taxon>Archaea</taxon>
        <taxon>Methanobacteriati</taxon>
        <taxon>Thermoplasmatota</taxon>
        <taxon>Thermoplasmata</taxon>
        <taxon>Thermoplasmatales</taxon>
        <taxon>Picrophilaceae</taxon>
        <taxon>Picrophilus</taxon>
    </lineage>
</organism>
<evidence type="ECO:0000313" key="2">
    <source>
        <dbReference type="EMBL" id="SMD31587.1"/>
    </source>
</evidence>
<dbReference type="EMBL" id="FWYE01000005">
    <property type="protein sequence ID" value="SMD31587.1"/>
    <property type="molecule type" value="Genomic_DNA"/>
</dbReference>
<dbReference type="SMART" id="SM00933">
    <property type="entry name" value="NurA"/>
    <property type="match status" value="1"/>
</dbReference>
<keyword evidence="3" id="KW-1185">Reference proteome</keyword>
<accession>A0A8G2L7Z1</accession>
<dbReference type="Pfam" id="PF09376">
    <property type="entry name" value="NurA"/>
    <property type="match status" value="1"/>
</dbReference>
<gene>
    <name evidence="2" type="ORF">SAMN02745355_1540</name>
</gene>
<reference evidence="2 3" key="1">
    <citation type="submission" date="2017-04" db="EMBL/GenBank/DDBJ databases">
        <authorList>
            <person name="Varghese N."/>
            <person name="Submissions S."/>
        </authorList>
    </citation>
    <scope>NUCLEOTIDE SEQUENCE [LARGE SCALE GENOMIC DNA]</scope>
    <source>
        <strain evidence="2 3">DSM 9789</strain>
    </source>
</reference>
<protein>
    <submittedName>
        <fullName evidence="2">NurA 5'-3' nuclease</fullName>
    </submittedName>
</protein>
<comment type="caution">
    <text evidence="2">The sequence shown here is derived from an EMBL/GenBank/DDBJ whole genome shotgun (WGS) entry which is preliminary data.</text>
</comment>